<feature type="domain" description="CHAT" evidence="1">
    <location>
        <begin position="401"/>
        <end position="670"/>
    </location>
</feature>
<dbReference type="OrthoDB" id="9771112at2"/>
<protein>
    <submittedName>
        <fullName evidence="2">CHAT domain-containing protein</fullName>
    </submittedName>
</protein>
<evidence type="ECO:0000313" key="3">
    <source>
        <dbReference type="Proteomes" id="UP000285517"/>
    </source>
</evidence>
<accession>A0A410G1U2</accession>
<evidence type="ECO:0000313" key="2">
    <source>
        <dbReference type="EMBL" id="QAA81234.1"/>
    </source>
</evidence>
<gene>
    <name evidence="2" type="ORF">EI546_05600</name>
</gene>
<reference evidence="2 3" key="1">
    <citation type="submission" date="2019-01" db="EMBL/GenBank/DDBJ databases">
        <title>Complete genome sequencing of Aequorivita sp. H23M31.</title>
        <authorList>
            <person name="Bae J.-W."/>
        </authorList>
    </citation>
    <scope>NUCLEOTIDE SEQUENCE [LARGE SCALE GENOMIC DNA]</scope>
    <source>
        <strain evidence="2 3">H23M31</strain>
    </source>
</reference>
<proteinExistence type="predicted"/>
<dbReference type="RefSeq" id="WP_128249622.1">
    <property type="nucleotide sequence ID" value="NZ_CP034951.1"/>
</dbReference>
<organism evidence="2 3">
    <name type="scientific">Aequorivita ciconiae</name>
    <dbReference type="NCBI Taxonomy" id="2494375"/>
    <lineage>
        <taxon>Bacteria</taxon>
        <taxon>Pseudomonadati</taxon>
        <taxon>Bacteroidota</taxon>
        <taxon>Flavobacteriia</taxon>
        <taxon>Flavobacteriales</taxon>
        <taxon>Flavobacteriaceae</taxon>
        <taxon>Aequorivita</taxon>
    </lineage>
</organism>
<sequence length="673" mass="75948">MITTILDSIINEEEFDQQSVAQAIIQYPELLDSKYWPTMDQWWKQQQGPLYNRALFLLKQVSATSKRNEQNKEFKNPFEENMRNLSRSHTNAACDFLEQNNFSGNVNEYLEALKIDVAIEDHFRVKDDLIRLLDLIPDLDLDSANAILSKLVGNVFGISAFRSSVLDYLILQLYKGILRIYMNYQPINLTAFLILLQHAKGFVFGAGLNLPGEMPDPNEYVVGLLQNIYDMERQLASPDTRQESVIDDEMLLSAYLGEQEKQEGNNLQANLNNLQIEFDRFLKLEEIRNIQNANYPILSITDIQNSIGSETVLYIQFMGGDAQGNAANFILLITKEDSRAIYGVDPNFPSGDLEISSEGILTNTAVLSFSVPDVRREIKNDPYGYNVCTEEGLQLLAHDSEMLLEPILPYLEEFRLAGKTHLIIQPHGAYHYYPFHLLPYKNGLLSDEWLVTTLPNLRLLTVDRKTASNTGLIEMASFGLGYAQPSSFDIPPLVNAIAEANQIAGLFHFKALTDIEGNATENNFREACKISKRIHLCSHGLHNVSAPAFQKLFFVPSESQDGSISAWELMDLDAQNVDLLTLSACETALGRFDVMDNLQGLPAAFIKAGVSTIIGTLWEAETMSCETFFVSFYTAITEGKSKKESFQVAQNYTRTKHPEYRDWGNFFYLGAVD</sequence>
<dbReference type="InterPro" id="IPR024983">
    <property type="entry name" value="CHAT_dom"/>
</dbReference>
<dbReference type="Proteomes" id="UP000285517">
    <property type="component" value="Chromosome"/>
</dbReference>
<evidence type="ECO:0000259" key="1">
    <source>
        <dbReference type="Pfam" id="PF12770"/>
    </source>
</evidence>
<dbReference type="Pfam" id="PF12770">
    <property type="entry name" value="CHAT"/>
    <property type="match status" value="1"/>
</dbReference>
<dbReference type="KEGG" id="aev:EI546_05600"/>
<keyword evidence="3" id="KW-1185">Reference proteome</keyword>
<name>A0A410G1U2_9FLAO</name>
<dbReference type="EMBL" id="CP034951">
    <property type="protein sequence ID" value="QAA81234.1"/>
    <property type="molecule type" value="Genomic_DNA"/>
</dbReference>
<dbReference type="AlphaFoldDB" id="A0A410G1U2"/>